<protein>
    <submittedName>
        <fullName evidence="2">Uncharacterized protein</fullName>
    </submittedName>
</protein>
<comment type="caution">
    <text evidence="2">The sequence shown here is derived from an EMBL/GenBank/DDBJ whole genome shotgun (WGS) entry which is preliminary data.</text>
</comment>
<evidence type="ECO:0000313" key="3">
    <source>
        <dbReference type="Proteomes" id="UP000607653"/>
    </source>
</evidence>
<proteinExistence type="predicted"/>
<keyword evidence="1" id="KW-1133">Transmembrane helix</keyword>
<keyword evidence="1" id="KW-0812">Transmembrane</keyword>
<keyword evidence="3" id="KW-1185">Reference proteome</keyword>
<feature type="transmembrane region" description="Helical" evidence="1">
    <location>
        <begin position="54"/>
        <end position="79"/>
    </location>
</feature>
<dbReference type="EMBL" id="DUZY01000003">
    <property type="protein sequence ID" value="DAD32154.1"/>
    <property type="molecule type" value="Genomic_DNA"/>
</dbReference>
<organism evidence="2 3">
    <name type="scientific">Nelumbo nucifera</name>
    <name type="common">Sacred lotus</name>
    <dbReference type="NCBI Taxonomy" id="4432"/>
    <lineage>
        <taxon>Eukaryota</taxon>
        <taxon>Viridiplantae</taxon>
        <taxon>Streptophyta</taxon>
        <taxon>Embryophyta</taxon>
        <taxon>Tracheophyta</taxon>
        <taxon>Spermatophyta</taxon>
        <taxon>Magnoliopsida</taxon>
        <taxon>Proteales</taxon>
        <taxon>Nelumbonaceae</taxon>
        <taxon>Nelumbo</taxon>
    </lineage>
</organism>
<accession>A0A822YDD7</accession>
<name>A0A822YDD7_NELNU</name>
<evidence type="ECO:0000313" key="2">
    <source>
        <dbReference type="EMBL" id="DAD32154.1"/>
    </source>
</evidence>
<keyword evidence="1" id="KW-0472">Membrane</keyword>
<sequence>MNYEDGSSQGSNVENFGHSTESKHSVTLFNFWQFILFELRFFDSFQMGLKLKRFFFYLWLCAIHPCFNLVAIEISGISWDGVELNKHFAYSLLVFLIKVEDLNLNCLPSTIVNPIRNLYITLMFNIRSHMAPQQGGGIRFFLYQQEKMLSS</sequence>
<dbReference type="AlphaFoldDB" id="A0A822YDD7"/>
<gene>
    <name evidence="2" type="ORF">HUJ06_011005</name>
</gene>
<reference evidence="2 3" key="1">
    <citation type="journal article" date="2020" name="Mol. Biol. Evol.">
        <title>Distinct Expression and Methylation Patterns for Genes with Different Fates following a Single Whole-Genome Duplication in Flowering Plants.</title>
        <authorList>
            <person name="Shi T."/>
            <person name="Rahmani R.S."/>
            <person name="Gugger P.F."/>
            <person name="Wang M."/>
            <person name="Li H."/>
            <person name="Zhang Y."/>
            <person name="Li Z."/>
            <person name="Wang Q."/>
            <person name="Van de Peer Y."/>
            <person name="Marchal K."/>
            <person name="Chen J."/>
        </authorList>
    </citation>
    <scope>NUCLEOTIDE SEQUENCE [LARGE SCALE GENOMIC DNA]</scope>
    <source>
        <tissue evidence="2">Leaf</tissue>
    </source>
</reference>
<evidence type="ECO:0000256" key="1">
    <source>
        <dbReference type="SAM" id="Phobius"/>
    </source>
</evidence>
<dbReference type="Proteomes" id="UP000607653">
    <property type="component" value="Unassembled WGS sequence"/>
</dbReference>